<reference evidence="1 2" key="1">
    <citation type="submission" date="2019-06" db="EMBL/GenBank/DDBJ databases">
        <authorList>
            <person name="Meng X."/>
        </authorList>
    </citation>
    <scope>NUCLEOTIDE SEQUENCE [LARGE SCALE GENOMIC DNA]</scope>
    <source>
        <strain evidence="1 2">M625</strain>
    </source>
</reference>
<dbReference type="OrthoDB" id="9182727at2"/>
<dbReference type="Proteomes" id="UP000315540">
    <property type="component" value="Unassembled WGS sequence"/>
</dbReference>
<dbReference type="SUPFAM" id="SSF52980">
    <property type="entry name" value="Restriction endonuclease-like"/>
    <property type="match status" value="1"/>
</dbReference>
<protein>
    <recommendedName>
        <fullName evidence="3">Restriction endonuclease type IV Mrr domain-containing protein</fullName>
    </recommendedName>
</protein>
<accession>A0A504IWS5</accession>
<comment type="caution">
    <text evidence="1">The sequence shown here is derived from an EMBL/GenBank/DDBJ whole genome shotgun (WGS) entry which is preliminary data.</text>
</comment>
<sequence>MKIKGILFEFIIRQLLLDRGFTSVIPDKHYVYEDRGLFFINGKGAAHDADVLMDPPMQIPFSYPSRVLFECKAYKKSRKVGLNIIRNALGLRYDINEFEIVNDQMIKDRKTKSRYASSNRNRYQYQVGVASVNYFSKNAREFAANNKIPLLSLRNLMPGSICDLFDEIDGNYLGKIAPRIIEELQGYLKSKSKDAPISKALQNFLNTDSIIGKIHKETKRISNVLVALNEYSDFFFLFGDQIEELENLKEKTMILKGNIVKGRLPSNKANFLDETGKDDNIWSLVIKGNMIHFFFTDEGMQQWENSCRVHSDLKHDNIAKQSNSNFSGTKIYVFGLPEIERNIPFRIIEVDNPWVGTYHSHRA</sequence>
<gene>
    <name evidence="1" type="ORF">FHK87_21105</name>
</gene>
<evidence type="ECO:0000313" key="1">
    <source>
        <dbReference type="EMBL" id="TPN82927.1"/>
    </source>
</evidence>
<proteinExistence type="predicted"/>
<dbReference type="InterPro" id="IPR011335">
    <property type="entry name" value="Restrct_endonuc-II-like"/>
</dbReference>
<dbReference type="RefSeq" id="WP_140596386.1">
    <property type="nucleotide sequence ID" value="NZ_VFWZ01000008.1"/>
</dbReference>
<name>A0A504IWS5_9FLAO</name>
<dbReference type="AlphaFoldDB" id="A0A504IWS5"/>
<organism evidence="1 2">
    <name type="scientific">Aquimarina algicola</name>
    <dbReference type="NCBI Taxonomy" id="2589995"/>
    <lineage>
        <taxon>Bacteria</taxon>
        <taxon>Pseudomonadati</taxon>
        <taxon>Bacteroidota</taxon>
        <taxon>Flavobacteriia</taxon>
        <taxon>Flavobacteriales</taxon>
        <taxon>Flavobacteriaceae</taxon>
        <taxon>Aquimarina</taxon>
    </lineage>
</organism>
<evidence type="ECO:0008006" key="3">
    <source>
        <dbReference type="Google" id="ProtNLM"/>
    </source>
</evidence>
<dbReference type="EMBL" id="VFWZ01000008">
    <property type="protein sequence ID" value="TPN82927.1"/>
    <property type="molecule type" value="Genomic_DNA"/>
</dbReference>
<evidence type="ECO:0000313" key="2">
    <source>
        <dbReference type="Proteomes" id="UP000315540"/>
    </source>
</evidence>
<keyword evidence="2" id="KW-1185">Reference proteome</keyword>